<dbReference type="GO" id="GO:0005634">
    <property type="term" value="C:nucleus"/>
    <property type="evidence" value="ECO:0007669"/>
    <property type="project" value="EnsemblMetazoa"/>
</dbReference>
<dbReference type="HOGENOM" id="CLU_2443193_0_0_1"/>
<dbReference type="Proteomes" id="UP000000304">
    <property type="component" value="Chromosome 2L"/>
</dbReference>
<organism evidence="1 2">
    <name type="scientific">Drosophila simulans</name>
    <name type="common">Fruit fly</name>
    <dbReference type="NCBI Taxonomy" id="7240"/>
    <lineage>
        <taxon>Eukaryota</taxon>
        <taxon>Metazoa</taxon>
        <taxon>Ecdysozoa</taxon>
        <taxon>Arthropoda</taxon>
        <taxon>Hexapoda</taxon>
        <taxon>Insecta</taxon>
        <taxon>Pterygota</taxon>
        <taxon>Neoptera</taxon>
        <taxon>Endopterygota</taxon>
        <taxon>Diptera</taxon>
        <taxon>Brachycera</taxon>
        <taxon>Muscomorpha</taxon>
        <taxon>Ephydroidea</taxon>
        <taxon>Drosophilidae</taxon>
        <taxon>Drosophila</taxon>
        <taxon>Sophophora</taxon>
    </lineage>
</organism>
<dbReference type="EMBL" id="CM000361">
    <property type="protein sequence ID" value="EDX03516.1"/>
    <property type="molecule type" value="Genomic_DNA"/>
</dbReference>
<dbReference type="GO" id="GO:0048024">
    <property type="term" value="P:regulation of mRNA splicing, via spliceosome"/>
    <property type="evidence" value="ECO:0007669"/>
    <property type="project" value="EnsemblMetazoa"/>
</dbReference>
<dbReference type="InterPro" id="IPR011989">
    <property type="entry name" value="ARM-like"/>
</dbReference>
<dbReference type="OMA" id="VKGWLEH"/>
<evidence type="ECO:0000313" key="1">
    <source>
        <dbReference type="EMBL" id="EDX03516.1"/>
    </source>
</evidence>
<proteinExistence type="predicted"/>
<sequence length="90" mass="10113">MNLIQASVFQLHSYMLVDVAEVLHELKQVVGNERMQPFLAQALEALPKKNSGGYVTATQQQLDEFSSTVLRADTTKAISQALKTFTRLFR</sequence>
<accession>B4Q8J9</accession>
<dbReference type="AlphaFoldDB" id="B4Q8J9"/>
<reference evidence="1 2" key="1">
    <citation type="journal article" date="2007" name="Nature">
        <title>Evolution of genes and genomes on the Drosophila phylogeny.</title>
        <authorList>
            <consortium name="Drosophila 12 Genomes Consortium"/>
            <person name="Clark A.G."/>
            <person name="Eisen M.B."/>
            <person name="Smith D.R."/>
            <person name="Bergman C.M."/>
            <person name="Oliver B."/>
            <person name="Markow T.A."/>
            <person name="Kaufman T.C."/>
            <person name="Kellis M."/>
            <person name="Gelbart W."/>
            <person name="Iyer V.N."/>
            <person name="Pollard D.A."/>
            <person name="Sackton T.B."/>
            <person name="Larracuente A.M."/>
            <person name="Singh N.D."/>
            <person name="Abad J.P."/>
            <person name="Abt D.N."/>
            <person name="Adryan B."/>
            <person name="Aguade M."/>
            <person name="Akashi H."/>
            <person name="Anderson W.W."/>
            <person name="Aquadro C.F."/>
            <person name="Ardell D.H."/>
            <person name="Arguello R."/>
            <person name="Artieri C.G."/>
            <person name="Barbash D.A."/>
            <person name="Barker D."/>
            <person name="Barsanti P."/>
            <person name="Batterham P."/>
            <person name="Batzoglou S."/>
            <person name="Begun D."/>
            <person name="Bhutkar A."/>
            <person name="Blanco E."/>
            <person name="Bosak S.A."/>
            <person name="Bradley R.K."/>
            <person name="Brand A.D."/>
            <person name="Brent M.R."/>
            <person name="Brooks A.N."/>
            <person name="Brown R.H."/>
            <person name="Butlin R.K."/>
            <person name="Caggese C."/>
            <person name="Calvi B.R."/>
            <person name="Bernardo de Carvalho A."/>
            <person name="Caspi A."/>
            <person name="Castrezana S."/>
            <person name="Celniker S.E."/>
            <person name="Chang J.L."/>
            <person name="Chapple C."/>
            <person name="Chatterji S."/>
            <person name="Chinwalla A."/>
            <person name="Civetta A."/>
            <person name="Clifton S.W."/>
            <person name="Comeron J.M."/>
            <person name="Costello J.C."/>
            <person name="Coyne J.A."/>
            <person name="Daub J."/>
            <person name="David R.G."/>
            <person name="Delcher A.L."/>
            <person name="Delehaunty K."/>
            <person name="Do C.B."/>
            <person name="Ebling H."/>
            <person name="Edwards K."/>
            <person name="Eickbush T."/>
            <person name="Evans J.D."/>
            <person name="Filipski A."/>
            <person name="Findeiss S."/>
            <person name="Freyhult E."/>
            <person name="Fulton L."/>
            <person name="Fulton R."/>
            <person name="Garcia A.C."/>
            <person name="Gardiner A."/>
            <person name="Garfield D.A."/>
            <person name="Garvin B.E."/>
            <person name="Gibson G."/>
            <person name="Gilbert D."/>
            <person name="Gnerre S."/>
            <person name="Godfrey J."/>
            <person name="Good R."/>
            <person name="Gotea V."/>
            <person name="Gravely B."/>
            <person name="Greenberg A.J."/>
            <person name="Griffiths-Jones S."/>
            <person name="Gross S."/>
            <person name="Guigo R."/>
            <person name="Gustafson E.A."/>
            <person name="Haerty W."/>
            <person name="Hahn M.W."/>
            <person name="Halligan D.L."/>
            <person name="Halpern A.L."/>
            <person name="Halter G.M."/>
            <person name="Han M.V."/>
            <person name="Heger A."/>
            <person name="Hillier L."/>
            <person name="Hinrichs A.S."/>
            <person name="Holmes I."/>
            <person name="Hoskins R.A."/>
            <person name="Hubisz M.J."/>
            <person name="Hultmark D."/>
            <person name="Huntley M.A."/>
            <person name="Jaffe D.B."/>
            <person name="Jagadeeshan S."/>
            <person name="Jeck W.R."/>
            <person name="Johnson J."/>
            <person name="Jones C.D."/>
            <person name="Jordan W.C."/>
            <person name="Karpen G.H."/>
            <person name="Kataoka E."/>
            <person name="Keightley P.D."/>
            <person name="Kheradpour P."/>
            <person name="Kirkness E.F."/>
            <person name="Koerich L.B."/>
            <person name="Kristiansen K."/>
            <person name="Kudrna D."/>
            <person name="Kulathinal R.J."/>
            <person name="Kumar S."/>
            <person name="Kwok R."/>
            <person name="Lander E."/>
            <person name="Langley C.H."/>
            <person name="Lapoint R."/>
            <person name="Lazzaro B.P."/>
            <person name="Lee S.J."/>
            <person name="Levesque L."/>
            <person name="Li R."/>
            <person name="Lin C.F."/>
            <person name="Lin M.F."/>
            <person name="Lindblad-Toh K."/>
            <person name="Llopart A."/>
            <person name="Long M."/>
            <person name="Low L."/>
            <person name="Lozovsky E."/>
            <person name="Lu J."/>
            <person name="Luo M."/>
            <person name="Machado C.A."/>
            <person name="Makalowski W."/>
            <person name="Marzo M."/>
            <person name="Matsuda M."/>
            <person name="Matzkin L."/>
            <person name="McAllister B."/>
            <person name="McBride C.S."/>
            <person name="McKernan B."/>
            <person name="McKernan K."/>
            <person name="Mendez-Lago M."/>
            <person name="Minx P."/>
            <person name="Mollenhauer M.U."/>
            <person name="Montooth K."/>
            <person name="Mount S.M."/>
            <person name="Mu X."/>
            <person name="Myers E."/>
            <person name="Negre B."/>
            <person name="Newfeld S."/>
            <person name="Nielsen R."/>
            <person name="Noor M.A."/>
            <person name="O'Grady P."/>
            <person name="Pachter L."/>
            <person name="Papaceit M."/>
            <person name="Parisi M.J."/>
            <person name="Parisi M."/>
            <person name="Parts L."/>
            <person name="Pedersen J.S."/>
            <person name="Pesole G."/>
            <person name="Phillippy A.M."/>
            <person name="Ponting C.P."/>
            <person name="Pop M."/>
            <person name="Porcelli D."/>
            <person name="Powell J.R."/>
            <person name="Prohaska S."/>
            <person name="Pruitt K."/>
            <person name="Puig M."/>
            <person name="Quesneville H."/>
            <person name="Ram K.R."/>
            <person name="Rand D."/>
            <person name="Rasmussen M.D."/>
            <person name="Reed L.K."/>
            <person name="Reenan R."/>
            <person name="Reily A."/>
            <person name="Remington K.A."/>
            <person name="Rieger T.T."/>
            <person name="Ritchie M.G."/>
            <person name="Robin C."/>
            <person name="Rogers Y.H."/>
            <person name="Rohde C."/>
            <person name="Rozas J."/>
            <person name="Rubenfield M.J."/>
            <person name="Ruiz A."/>
            <person name="Russo S."/>
            <person name="Salzberg S.L."/>
            <person name="Sanchez-Gracia A."/>
            <person name="Saranga D.J."/>
            <person name="Sato H."/>
            <person name="Schaeffer S.W."/>
            <person name="Schatz M.C."/>
            <person name="Schlenke T."/>
            <person name="Schwartz R."/>
            <person name="Segarra C."/>
            <person name="Singh R.S."/>
            <person name="Sirot L."/>
            <person name="Sirota M."/>
            <person name="Sisneros N.B."/>
            <person name="Smith C.D."/>
            <person name="Smith T.F."/>
            <person name="Spieth J."/>
            <person name="Stage D.E."/>
            <person name="Stark A."/>
            <person name="Stephan W."/>
            <person name="Strausberg R.L."/>
            <person name="Strempel S."/>
            <person name="Sturgill D."/>
            <person name="Sutton G."/>
            <person name="Sutton G.G."/>
            <person name="Tao W."/>
            <person name="Teichmann S."/>
            <person name="Tobari Y.N."/>
            <person name="Tomimura Y."/>
            <person name="Tsolas J.M."/>
            <person name="Valente V.L."/>
            <person name="Venter E."/>
            <person name="Venter J.C."/>
            <person name="Vicario S."/>
            <person name="Vieira F.G."/>
            <person name="Vilella A.J."/>
            <person name="Villasante A."/>
            <person name="Walenz B."/>
            <person name="Wang J."/>
            <person name="Wasserman M."/>
            <person name="Watts T."/>
            <person name="Wilson D."/>
            <person name="Wilson R.K."/>
            <person name="Wing R.A."/>
            <person name="Wolfner M.F."/>
            <person name="Wong A."/>
            <person name="Wong G.K."/>
            <person name="Wu C.I."/>
            <person name="Wu G."/>
            <person name="Yamamoto D."/>
            <person name="Yang H.P."/>
            <person name="Yang S.P."/>
            <person name="Yorke J.A."/>
            <person name="Yoshida K."/>
            <person name="Zdobnov E."/>
            <person name="Zhang P."/>
            <person name="Zhang Y."/>
            <person name="Zimin A.V."/>
            <person name="Baldwin J."/>
            <person name="Abdouelleil A."/>
            <person name="Abdulkadir J."/>
            <person name="Abebe A."/>
            <person name="Abera B."/>
            <person name="Abreu J."/>
            <person name="Acer S.C."/>
            <person name="Aftuck L."/>
            <person name="Alexander A."/>
            <person name="An P."/>
            <person name="Anderson E."/>
            <person name="Anderson S."/>
            <person name="Arachi H."/>
            <person name="Azer M."/>
            <person name="Bachantsang P."/>
            <person name="Barry A."/>
            <person name="Bayul T."/>
            <person name="Berlin A."/>
            <person name="Bessette D."/>
            <person name="Bloom T."/>
            <person name="Blye J."/>
            <person name="Boguslavskiy L."/>
            <person name="Bonnet C."/>
            <person name="Boukhgalter B."/>
            <person name="Bourzgui I."/>
            <person name="Brown A."/>
            <person name="Cahill P."/>
            <person name="Channer S."/>
            <person name="Cheshatsang Y."/>
            <person name="Chuda L."/>
            <person name="Citroen M."/>
            <person name="Collymore A."/>
            <person name="Cooke P."/>
            <person name="Costello M."/>
            <person name="D'Aco K."/>
            <person name="Daza R."/>
            <person name="De Haan G."/>
            <person name="DeGray S."/>
            <person name="DeMaso C."/>
            <person name="Dhargay N."/>
            <person name="Dooley K."/>
            <person name="Dooley E."/>
            <person name="Doricent M."/>
            <person name="Dorje P."/>
            <person name="Dorjee K."/>
            <person name="Dupes A."/>
            <person name="Elong R."/>
            <person name="Falk J."/>
            <person name="Farina A."/>
            <person name="Faro S."/>
            <person name="Ferguson D."/>
            <person name="Fisher S."/>
            <person name="Foley C.D."/>
            <person name="Franke A."/>
            <person name="Friedrich D."/>
            <person name="Gadbois L."/>
            <person name="Gearin G."/>
            <person name="Gearin C.R."/>
            <person name="Giannoukos G."/>
            <person name="Goode T."/>
            <person name="Graham J."/>
            <person name="Grandbois E."/>
            <person name="Grewal S."/>
            <person name="Gyaltsen K."/>
            <person name="Hafez N."/>
            <person name="Hagos B."/>
            <person name="Hall J."/>
            <person name="Henson C."/>
            <person name="Hollinger A."/>
            <person name="Honan T."/>
            <person name="Huard M.D."/>
            <person name="Hughes L."/>
            <person name="Hurhula B."/>
            <person name="Husby M.E."/>
            <person name="Kamat A."/>
            <person name="Kanga B."/>
            <person name="Kashin S."/>
            <person name="Khazanovich D."/>
            <person name="Kisner P."/>
            <person name="Lance K."/>
            <person name="Lara M."/>
            <person name="Lee W."/>
            <person name="Lennon N."/>
            <person name="Letendre F."/>
            <person name="LeVine R."/>
            <person name="Lipovsky A."/>
            <person name="Liu X."/>
            <person name="Liu J."/>
            <person name="Liu S."/>
            <person name="Lokyitsang T."/>
            <person name="Lokyitsang Y."/>
            <person name="Lubonja R."/>
            <person name="Lui A."/>
            <person name="MacDonald P."/>
            <person name="Magnisalis V."/>
            <person name="Maru K."/>
            <person name="Matthews C."/>
            <person name="McCusker W."/>
            <person name="McDonough S."/>
            <person name="Mehta T."/>
            <person name="Meldrim J."/>
            <person name="Meneus L."/>
            <person name="Mihai O."/>
            <person name="Mihalev A."/>
            <person name="Mihova T."/>
            <person name="Mittelman R."/>
            <person name="Mlenga V."/>
            <person name="Montmayeur A."/>
            <person name="Mulrain L."/>
            <person name="Navidi A."/>
            <person name="Naylor J."/>
            <person name="Negash T."/>
            <person name="Nguyen T."/>
            <person name="Nguyen N."/>
            <person name="Nicol R."/>
            <person name="Norbu C."/>
            <person name="Norbu N."/>
            <person name="Novod N."/>
            <person name="O'Neill B."/>
            <person name="Osman S."/>
            <person name="Markiewicz E."/>
            <person name="Oyono O.L."/>
            <person name="Patti C."/>
            <person name="Phunkhang P."/>
            <person name="Pierre F."/>
            <person name="Priest M."/>
            <person name="Raghuraman S."/>
            <person name="Rege F."/>
            <person name="Reyes R."/>
            <person name="Rise C."/>
            <person name="Rogov P."/>
            <person name="Ross K."/>
            <person name="Ryan E."/>
            <person name="Settipalli S."/>
            <person name="Shea T."/>
            <person name="Sherpa N."/>
            <person name="Shi L."/>
            <person name="Shih D."/>
            <person name="Sparrow T."/>
            <person name="Spaulding J."/>
            <person name="Stalker J."/>
            <person name="Stange-Thomann N."/>
            <person name="Stavropoulos S."/>
            <person name="Stone C."/>
            <person name="Strader C."/>
            <person name="Tesfaye S."/>
            <person name="Thomson T."/>
            <person name="Thoulutsang Y."/>
            <person name="Thoulutsang D."/>
            <person name="Topham K."/>
            <person name="Topping I."/>
            <person name="Tsamla T."/>
            <person name="Vassiliev H."/>
            <person name="Vo A."/>
            <person name="Wangchuk T."/>
            <person name="Wangdi T."/>
            <person name="Weiand M."/>
            <person name="Wilkinson J."/>
            <person name="Wilson A."/>
            <person name="Yadav S."/>
            <person name="Young G."/>
            <person name="Yu Q."/>
            <person name="Zembek L."/>
            <person name="Zhong D."/>
            <person name="Zimmer A."/>
            <person name="Zwirko Z."/>
            <person name="Jaffe D.B."/>
            <person name="Alvarez P."/>
            <person name="Brockman W."/>
            <person name="Butler J."/>
            <person name="Chin C."/>
            <person name="Gnerre S."/>
            <person name="Grabherr M."/>
            <person name="Kleber M."/>
            <person name="Mauceli E."/>
            <person name="MacCallum I."/>
        </authorList>
    </citation>
    <scope>NUCLEOTIDE SEQUENCE [LARGE SCALE GENOMIC DNA]</scope>
    <source>
        <strain evidence="2">white501</strain>
    </source>
</reference>
<dbReference type="Gene3D" id="1.25.10.10">
    <property type="entry name" value="Leucine-rich Repeat Variant"/>
    <property type="match status" value="1"/>
</dbReference>
<dbReference type="GO" id="GO:0005829">
    <property type="term" value="C:cytosol"/>
    <property type="evidence" value="ECO:0007669"/>
    <property type="project" value="EnsemblMetazoa"/>
</dbReference>
<dbReference type="Bgee" id="FBgn0194567">
    <property type="expression patterns" value="Expressed in embryo and 3 other cell types or tissues"/>
</dbReference>
<keyword evidence="2" id="KW-1185">Reference proteome</keyword>
<dbReference type="SMR" id="B4Q8J9"/>
<protein>
    <submittedName>
        <fullName evidence="1">GD23179</fullName>
    </submittedName>
</protein>
<dbReference type="OrthoDB" id="435593at2759"/>
<dbReference type="GO" id="GO:0006606">
    <property type="term" value="P:protein import into nucleus"/>
    <property type="evidence" value="ECO:0007669"/>
    <property type="project" value="EnsemblMetazoa"/>
</dbReference>
<evidence type="ECO:0000313" key="2">
    <source>
        <dbReference type="Proteomes" id="UP000000304"/>
    </source>
</evidence>
<dbReference type="STRING" id="7240.B4Q8J9"/>
<name>B4Q8J9_DROSI</name>
<gene>
    <name evidence="1" type="primary">Dsim\GD23179</name>
    <name evidence="1" type="ORF">Dsim_GD23179</name>
</gene>